<dbReference type="InterPro" id="IPR011008">
    <property type="entry name" value="Dimeric_a/b-barrel"/>
</dbReference>
<dbReference type="SUPFAM" id="SSF46785">
    <property type="entry name" value="Winged helix' DNA-binding domain"/>
    <property type="match status" value="1"/>
</dbReference>
<dbReference type="InterPro" id="IPR019888">
    <property type="entry name" value="Tscrpt_reg_AsnC-like"/>
</dbReference>
<protein>
    <submittedName>
        <fullName evidence="5">Lrp/AsnC family transcriptional regulator</fullName>
    </submittedName>
</protein>
<dbReference type="SMART" id="SM00344">
    <property type="entry name" value="HTH_ASNC"/>
    <property type="match status" value="1"/>
</dbReference>
<gene>
    <name evidence="5" type="ORF">HH308_20260</name>
</gene>
<evidence type="ECO:0000256" key="3">
    <source>
        <dbReference type="ARBA" id="ARBA00023163"/>
    </source>
</evidence>
<evidence type="ECO:0000313" key="5">
    <source>
        <dbReference type="EMBL" id="NMO03554.1"/>
    </source>
</evidence>
<dbReference type="InterPro" id="IPR036388">
    <property type="entry name" value="WH-like_DNA-bd_sf"/>
</dbReference>
<evidence type="ECO:0000256" key="1">
    <source>
        <dbReference type="ARBA" id="ARBA00023015"/>
    </source>
</evidence>
<dbReference type="PANTHER" id="PTHR30154">
    <property type="entry name" value="LEUCINE-RESPONSIVE REGULATORY PROTEIN"/>
    <property type="match status" value="1"/>
</dbReference>
<dbReference type="Pfam" id="PF01037">
    <property type="entry name" value="AsnC_trans_reg"/>
    <property type="match status" value="1"/>
</dbReference>
<evidence type="ECO:0000313" key="6">
    <source>
        <dbReference type="Proteomes" id="UP000550729"/>
    </source>
</evidence>
<keyword evidence="6" id="KW-1185">Reference proteome</keyword>
<dbReference type="GO" id="GO:0005829">
    <property type="term" value="C:cytosol"/>
    <property type="evidence" value="ECO:0007669"/>
    <property type="project" value="TreeGrafter"/>
</dbReference>
<dbReference type="AlphaFoldDB" id="A0A848KXT0"/>
<keyword evidence="3" id="KW-0804">Transcription</keyword>
<evidence type="ECO:0000256" key="2">
    <source>
        <dbReference type="ARBA" id="ARBA00023125"/>
    </source>
</evidence>
<dbReference type="InterPro" id="IPR036390">
    <property type="entry name" value="WH_DNA-bd_sf"/>
</dbReference>
<dbReference type="PROSITE" id="PS50956">
    <property type="entry name" value="HTH_ASNC_2"/>
    <property type="match status" value="1"/>
</dbReference>
<sequence length="159" mass="17916">MAADGTAESRYVLDDVDRRILDELTRDARISVRALAERTHISRAHAYVRIDRLLAEGIIRGFTARIDHEKAGLTTSALVAMSIRQDSWRGIAEALRELPFVDHFALLGGAFDVLVTVRVPDNRTLRHLVLERLQGIDGVRSTTTWMVFEEEHGQGAQWV</sequence>
<dbReference type="Pfam" id="PF13412">
    <property type="entry name" value="HTH_24"/>
    <property type="match status" value="1"/>
</dbReference>
<dbReference type="EMBL" id="JABBNB010000024">
    <property type="protein sequence ID" value="NMO03554.1"/>
    <property type="molecule type" value="Genomic_DNA"/>
</dbReference>
<reference evidence="5 6" key="1">
    <citation type="submission" date="2020-04" db="EMBL/GenBank/DDBJ databases">
        <title>Gordonia sp. nov. TBRC 11910.</title>
        <authorList>
            <person name="Suriyachadkun C."/>
        </authorList>
    </citation>
    <scope>NUCLEOTIDE SEQUENCE [LARGE SCALE GENOMIC DNA]</scope>
    <source>
        <strain evidence="5 6">TBRC 11910</strain>
    </source>
</reference>
<dbReference type="SUPFAM" id="SSF54909">
    <property type="entry name" value="Dimeric alpha+beta barrel"/>
    <property type="match status" value="1"/>
</dbReference>
<comment type="caution">
    <text evidence="5">The sequence shown here is derived from an EMBL/GenBank/DDBJ whole genome shotgun (WGS) entry which is preliminary data.</text>
</comment>
<dbReference type="GO" id="GO:0043200">
    <property type="term" value="P:response to amino acid"/>
    <property type="evidence" value="ECO:0007669"/>
    <property type="project" value="TreeGrafter"/>
</dbReference>
<dbReference type="GO" id="GO:0043565">
    <property type="term" value="F:sequence-specific DNA binding"/>
    <property type="evidence" value="ECO:0007669"/>
    <property type="project" value="InterPro"/>
</dbReference>
<dbReference type="InterPro" id="IPR000485">
    <property type="entry name" value="AsnC-type_HTH_dom"/>
</dbReference>
<dbReference type="PRINTS" id="PR00033">
    <property type="entry name" value="HTHASNC"/>
</dbReference>
<dbReference type="PANTHER" id="PTHR30154:SF34">
    <property type="entry name" value="TRANSCRIPTIONAL REGULATOR AZLB"/>
    <property type="match status" value="1"/>
</dbReference>
<name>A0A848KXT0_9ACTN</name>
<keyword evidence="1" id="KW-0805">Transcription regulation</keyword>
<dbReference type="InterPro" id="IPR019887">
    <property type="entry name" value="Tscrpt_reg_AsnC/Lrp_C"/>
</dbReference>
<dbReference type="Gene3D" id="1.10.10.10">
    <property type="entry name" value="Winged helix-like DNA-binding domain superfamily/Winged helix DNA-binding domain"/>
    <property type="match status" value="1"/>
</dbReference>
<feature type="domain" description="HTH asnC-type" evidence="4">
    <location>
        <begin position="13"/>
        <end position="74"/>
    </location>
</feature>
<dbReference type="RefSeq" id="WP_170196059.1">
    <property type="nucleotide sequence ID" value="NZ_JABBNB010000024.1"/>
</dbReference>
<accession>A0A848KXT0</accession>
<organism evidence="5 6">
    <name type="scientific">Gordonia asplenii</name>
    <dbReference type="NCBI Taxonomy" id="2725283"/>
    <lineage>
        <taxon>Bacteria</taxon>
        <taxon>Bacillati</taxon>
        <taxon>Actinomycetota</taxon>
        <taxon>Actinomycetes</taxon>
        <taxon>Mycobacteriales</taxon>
        <taxon>Gordoniaceae</taxon>
        <taxon>Gordonia</taxon>
    </lineage>
</organism>
<dbReference type="Proteomes" id="UP000550729">
    <property type="component" value="Unassembled WGS sequence"/>
</dbReference>
<dbReference type="Gene3D" id="3.30.70.920">
    <property type="match status" value="1"/>
</dbReference>
<proteinExistence type="predicted"/>
<keyword evidence="2" id="KW-0238">DNA-binding</keyword>
<evidence type="ECO:0000259" key="4">
    <source>
        <dbReference type="PROSITE" id="PS50956"/>
    </source>
</evidence>